<protein>
    <submittedName>
        <fullName evidence="2">Uncharacterized protein</fullName>
    </submittedName>
</protein>
<name>A0A2C6U914_9STAP</name>
<dbReference type="Proteomes" id="UP000223828">
    <property type="component" value="Unassembled WGS sequence"/>
</dbReference>
<sequence>MNHYLLKRTLTISIIFGVLFFIINYFSGSDSSIVQQILKSVLVIIVFGILYYALFSIVNSPERKYKFGITIPIALLITILISAIFSAMKAGIVIGLILGIAAGYVWEFIAKNKNGGDSH</sequence>
<keyword evidence="5" id="KW-1185">Reference proteome</keyword>
<feature type="transmembrane region" description="Helical" evidence="1">
    <location>
        <begin position="67"/>
        <end position="85"/>
    </location>
</feature>
<feature type="transmembrane region" description="Helical" evidence="1">
    <location>
        <begin position="9"/>
        <end position="27"/>
    </location>
</feature>
<evidence type="ECO:0000256" key="1">
    <source>
        <dbReference type="SAM" id="Phobius"/>
    </source>
</evidence>
<reference evidence="2" key="3">
    <citation type="submission" date="2017-10" db="EMBL/GenBank/DDBJ databases">
        <authorList>
            <person name="Vrbovska V."/>
            <person name="Kovarovic V."/>
            <person name="Indrakova A."/>
        </authorList>
    </citation>
    <scope>NUCLEOTIDE SEQUENCE</scope>
    <source>
        <strain evidence="2">CCM 8730</strain>
    </source>
</reference>
<dbReference type="RefSeq" id="WP_099089725.1">
    <property type="nucleotide sequence ID" value="NZ_CP093217.1"/>
</dbReference>
<keyword evidence="1" id="KW-0472">Membrane</keyword>
<dbReference type="EMBL" id="CP093217">
    <property type="protein sequence ID" value="UQW82121.1"/>
    <property type="molecule type" value="Genomic_DNA"/>
</dbReference>
<reference evidence="4" key="2">
    <citation type="submission" date="2017-10" db="EMBL/GenBank/DDBJ databases">
        <title>Staphylococcus edaphicus sp. nov., isolated in Antarctica, harbouring mecC gene and genomic islands essential in adaptation to extreme environment.</title>
        <authorList>
            <person name="Pantucek R."/>
            <person name="Sedlacek I."/>
            <person name="Indrakova A."/>
            <person name="Vrbovska V."/>
            <person name="Maslanova I."/>
            <person name="Kovarovic V."/>
            <person name="Svec P."/>
            <person name="Kralova S."/>
            <person name="Kristofova L."/>
            <person name="Keklakova J."/>
            <person name="Petras P."/>
            <person name="Doskar J."/>
        </authorList>
    </citation>
    <scope>NUCLEOTIDE SEQUENCE [LARGE SCALE GENOMIC DNA]</scope>
    <source>
        <strain evidence="4">CCM 5085</strain>
    </source>
</reference>
<feature type="transmembrane region" description="Helical" evidence="1">
    <location>
        <begin position="91"/>
        <end position="109"/>
    </location>
</feature>
<reference evidence="3" key="4">
    <citation type="submission" date="2022-03" db="EMBL/GenBank/DDBJ databases">
        <title>Complete Genome Sequence of Staphylococcus edaphicus strain CCM 8731.</title>
        <authorList>
            <person name="Rimmer C.O."/>
            <person name="Thomas J.C."/>
        </authorList>
    </citation>
    <scope>NUCLEOTIDE SEQUENCE</scope>
    <source>
        <strain evidence="3">CCM 8731</strain>
    </source>
</reference>
<organism evidence="2 4">
    <name type="scientific">Staphylococcus edaphicus</name>
    <dbReference type="NCBI Taxonomy" id="1955013"/>
    <lineage>
        <taxon>Bacteria</taxon>
        <taxon>Bacillati</taxon>
        <taxon>Bacillota</taxon>
        <taxon>Bacilli</taxon>
        <taxon>Bacillales</taxon>
        <taxon>Staphylococcaceae</taxon>
        <taxon>Staphylococcus</taxon>
    </lineage>
</organism>
<dbReference type="OrthoDB" id="2413616at2"/>
<feature type="transmembrane region" description="Helical" evidence="1">
    <location>
        <begin position="33"/>
        <end position="55"/>
    </location>
</feature>
<proteinExistence type="predicted"/>
<keyword evidence="1" id="KW-0812">Transmembrane</keyword>
<evidence type="ECO:0000313" key="2">
    <source>
        <dbReference type="EMBL" id="PHK50282.1"/>
    </source>
</evidence>
<dbReference type="Proteomes" id="UP001056588">
    <property type="component" value="Chromosome"/>
</dbReference>
<evidence type="ECO:0000313" key="5">
    <source>
        <dbReference type="Proteomes" id="UP001056588"/>
    </source>
</evidence>
<keyword evidence="1" id="KW-1133">Transmembrane helix</keyword>
<evidence type="ECO:0000313" key="4">
    <source>
        <dbReference type="Proteomes" id="UP000223828"/>
    </source>
</evidence>
<accession>A0A2C6U914</accession>
<gene>
    <name evidence="2" type="ORF">BTJ66_04215</name>
    <name evidence="3" type="ORF">MNY58_03180</name>
</gene>
<evidence type="ECO:0000313" key="3">
    <source>
        <dbReference type="EMBL" id="UQW82121.1"/>
    </source>
</evidence>
<reference evidence="2" key="1">
    <citation type="journal article" date="2017" name="Appl. Environ. Microbiol.">
        <title>Staphylococcus edaphicus sp. nov., isolated in Antarctica, harbours mecC gene and genomic islands with suspected role in adaptation to extreme environment.</title>
        <authorList>
            <person name="Pantucek R."/>
            <person name="Sedlacek I."/>
            <person name="Indrakova A."/>
            <person name="Vrbovska V."/>
            <person name="Maslanova I."/>
            <person name="Kovarovic V."/>
            <person name="Svec P."/>
            <person name="Kralova S."/>
            <person name="Kristofova L."/>
            <person name="Keklakova J."/>
            <person name="Petras P."/>
            <person name="Doskar J."/>
        </authorList>
    </citation>
    <scope>NUCLEOTIDE SEQUENCE</scope>
    <source>
        <strain evidence="2">CCM 8730</strain>
    </source>
</reference>
<dbReference type="AlphaFoldDB" id="A0A2C6U914"/>
<dbReference type="EMBL" id="MRZN01000004">
    <property type="protein sequence ID" value="PHK50282.1"/>
    <property type="molecule type" value="Genomic_DNA"/>
</dbReference>